<dbReference type="Proteomes" id="UP001428341">
    <property type="component" value="Unassembled WGS sequence"/>
</dbReference>
<dbReference type="Pfam" id="PF09118">
    <property type="entry name" value="GO-like_E_set"/>
    <property type="match status" value="1"/>
</dbReference>
<dbReference type="InterPro" id="IPR011043">
    <property type="entry name" value="Gal_Oxase/kelch_b-propeller"/>
</dbReference>
<evidence type="ECO:0000256" key="1">
    <source>
        <dbReference type="ARBA" id="ARBA00022729"/>
    </source>
</evidence>
<dbReference type="PANTHER" id="PTHR32208">
    <property type="entry name" value="SECRETED PROTEIN-RELATED"/>
    <property type="match status" value="1"/>
</dbReference>
<dbReference type="EMBL" id="JBCGBO010000005">
    <property type="protein sequence ID" value="KAK9198139.1"/>
    <property type="molecule type" value="Genomic_DNA"/>
</dbReference>
<dbReference type="InterPro" id="IPR013783">
    <property type="entry name" value="Ig-like_fold"/>
</dbReference>
<organism evidence="4 5">
    <name type="scientific">Citrus x changshan-huyou</name>
    <dbReference type="NCBI Taxonomy" id="2935761"/>
    <lineage>
        <taxon>Eukaryota</taxon>
        <taxon>Viridiplantae</taxon>
        <taxon>Streptophyta</taxon>
        <taxon>Embryophyta</taxon>
        <taxon>Tracheophyta</taxon>
        <taxon>Spermatophyta</taxon>
        <taxon>Magnoliopsida</taxon>
        <taxon>eudicotyledons</taxon>
        <taxon>Gunneridae</taxon>
        <taxon>Pentapetalae</taxon>
        <taxon>rosids</taxon>
        <taxon>malvids</taxon>
        <taxon>Sapindales</taxon>
        <taxon>Rutaceae</taxon>
        <taxon>Aurantioideae</taxon>
        <taxon>Citrus</taxon>
    </lineage>
</organism>
<dbReference type="InterPro" id="IPR015202">
    <property type="entry name" value="GO-like_E_set"/>
</dbReference>
<dbReference type="SUPFAM" id="SSF50965">
    <property type="entry name" value="Galactose oxidase, central domain"/>
    <property type="match status" value="1"/>
</dbReference>
<dbReference type="SUPFAM" id="SSF81296">
    <property type="entry name" value="E set domains"/>
    <property type="match status" value="1"/>
</dbReference>
<name>A0AAP0QKE1_9ROSI</name>
<dbReference type="Gene3D" id="2.130.10.80">
    <property type="entry name" value="Galactose oxidase/kelch, beta-propeller"/>
    <property type="match status" value="1"/>
</dbReference>
<sequence>MGHFYKVVDMASRRIRYFRPCENGHYNWKQLKWLLSDARWYASNQILPAANDRVILVGDGSRNCPSSGSSVLLSLDHSNNFRKVKVMVCGGAAAGAYRVAAQGRFLKGLSSCGTMVITRNKHVWKMEHMPEPRLLNNMLILPIGHILIINGAKRARLYHSSAILLPDGRVLVAGGNPNYRYTFSNVAYPTELRLQALVLHYMDRRHHNLRPLNVSINYYSSLNSGVKYGGEFSVEFWLERRSSNYVEFTAYEPPFTTHSVSMNQRMLRPRCEGSKWMSGCGFGGPFFF</sequence>
<evidence type="ECO:0000259" key="2">
    <source>
        <dbReference type="Pfam" id="PF07250"/>
    </source>
</evidence>
<evidence type="ECO:0000313" key="5">
    <source>
        <dbReference type="Proteomes" id="UP001428341"/>
    </source>
</evidence>
<dbReference type="InterPro" id="IPR014756">
    <property type="entry name" value="Ig_E-set"/>
</dbReference>
<feature type="domain" description="Glyoxal oxidase N-terminal" evidence="2">
    <location>
        <begin position="59"/>
        <end position="154"/>
    </location>
</feature>
<reference evidence="4 5" key="1">
    <citation type="submission" date="2024-05" db="EMBL/GenBank/DDBJ databases">
        <title>Haplotype-resolved chromosome-level genome assembly of Huyou (Citrus changshanensis).</title>
        <authorList>
            <person name="Miao C."/>
            <person name="Chen W."/>
            <person name="Wu Y."/>
            <person name="Wang L."/>
            <person name="Zhao S."/>
            <person name="Grierson D."/>
            <person name="Xu C."/>
            <person name="Chen K."/>
        </authorList>
    </citation>
    <scope>NUCLEOTIDE SEQUENCE [LARGE SCALE GENOMIC DNA]</scope>
    <source>
        <strain evidence="4">01-14</strain>
        <tissue evidence="4">Leaf</tissue>
    </source>
</reference>
<dbReference type="InterPro" id="IPR037293">
    <property type="entry name" value="Gal_Oxidase_central_sf"/>
</dbReference>
<dbReference type="PANTHER" id="PTHR32208:SF54">
    <property type="entry name" value="ALDEHYDE OXIDASE GLOX-LIKE"/>
    <property type="match status" value="1"/>
</dbReference>
<evidence type="ECO:0000313" key="4">
    <source>
        <dbReference type="EMBL" id="KAK9198139.1"/>
    </source>
</evidence>
<dbReference type="Pfam" id="PF07250">
    <property type="entry name" value="Glyoxal_oxid_N"/>
    <property type="match status" value="1"/>
</dbReference>
<accession>A0AAP0QKE1</accession>
<keyword evidence="5" id="KW-1185">Reference proteome</keyword>
<proteinExistence type="predicted"/>
<feature type="domain" description="Galactose oxidase-like Early set" evidence="3">
    <location>
        <begin position="221"/>
        <end position="272"/>
    </location>
</feature>
<keyword evidence="1" id="KW-0732">Signal</keyword>
<protein>
    <submittedName>
        <fullName evidence="4">Uncharacterized protein</fullName>
    </submittedName>
</protein>
<gene>
    <name evidence="4" type="ORF">WN944_013322</name>
</gene>
<dbReference type="InterPro" id="IPR009880">
    <property type="entry name" value="Glyoxal_oxidase_N"/>
</dbReference>
<comment type="caution">
    <text evidence="4">The sequence shown here is derived from an EMBL/GenBank/DDBJ whole genome shotgun (WGS) entry which is preliminary data.</text>
</comment>
<dbReference type="Gene3D" id="2.60.40.10">
    <property type="entry name" value="Immunoglobulins"/>
    <property type="match status" value="1"/>
</dbReference>
<evidence type="ECO:0000259" key="3">
    <source>
        <dbReference type="Pfam" id="PF09118"/>
    </source>
</evidence>
<dbReference type="AlphaFoldDB" id="A0AAP0QKE1"/>